<accession>A0A1E3H643</accession>
<feature type="compositionally biased region" description="Low complexity" evidence="4">
    <location>
        <begin position="304"/>
        <end position="337"/>
    </location>
</feature>
<dbReference type="EMBL" id="MCRJ01000025">
    <property type="protein sequence ID" value="ODN71266.1"/>
    <property type="molecule type" value="Genomic_DNA"/>
</dbReference>
<keyword evidence="1" id="KW-0805">Transcription regulation</keyword>
<reference evidence="6 7" key="1">
    <citation type="submission" date="2016-07" db="EMBL/GenBank/DDBJ databases">
        <title>Draft Genome Sequence of Methylobrevis pamukkalensis PK2.</title>
        <authorList>
            <person name="Vasilenko O.V."/>
            <person name="Doronina N.V."/>
            <person name="Shmareva M.N."/>
            <person name="Tarlachkov S.V."/>
            <person name="Mustakhimov I."/>
            <person name="Trotsenko Y.A."/>
        </authorList>
    </citation>
    <scope>NUCLEOTIDE SEQUENCE [LARGE SCALE GENOMIC DNA]</scope>
    <source>
        <strain evidence="6 7">PK2</strain>
    </source>
</reference>
<evidence type="ECO:0000256" key="3">
    <source>
        <dbReference type="ARBA" id="ARBA00023163"/>
    </source>
</evidence>
<feature type="region of interest" description="Disordered" evidence="4">
    <location>
        <begin position="297"/>
        <end position="422"/>
    </location>
</feature>
<dbReference type="Pfam" id="PF12833">
    <property type="entry name" value="HTH_18"/>
    <property type="match status" value="1"/>
</dbReference>
<evidence type="ECO:0000313" key="6">
    <source>
        <dbReference type="EMBL" id="ODN71266.1"/>
    </source>
</evidence>
<sequence length="422" mass="46737">MGLHKKIAPDFEVIVCAPSESFRWNVHDYPHHLAKWHYHPEFELHLIQSSSGKMMIGDYIGDFAAGTLVLTGPDLPHNWVSEVPRGTLVPNRDMLIQFGDEFARKVVELSPELEELEDLFRDAVLGIEFTGATAEFGRRLLREIGEAHGADRLLLFLRLMTGLARDRRDRRLLSRRAAAPVGPRHGSEKLEIAMGHILENFTGEISLTQVAKLCRMEPSAFSRFFKKQTGHTFARYVNRTRVYAACNLLTHTERPVTEICFEVGYNNIANFNRQFAQVCGVSPSLYRREARRVAAARRPRLRVNPRGSERSSSSPRSLDASAAAPDGSAADAVPGGAWIAGRAGRKGNQAAKGRPLPAGVETEQAVGGTGAQQAGQQHDDADAGDEPLPRSEPGDERQPGQRREEGDRKQDQSCHDANQPIE</sequence>
<protein>
    <submittedName>
        <fullName evidence="6">Bifunctional transcriptional activator/DNA repair enzyme AdaA</fullName>
        <ecNumber evidence="6">2.1.1.-</ecNumber>
    </submittedName>
</protein>
<dbReference type="SMART" id="SM00342">
    <property type="entry name" value="HTH_ARAC"/>
    <property type="match status" value="1"/>
</dbReference>
<dbReference type="InterPro" id="IPR050204">
    <property type="entry name" value="AraC_XylS_family_regulators"/>
</dbReference>
<dbReference type="SUPFAM" id="SSF46689">
    <property type="entry name" value="Homeodomain-like"/>
    <property type="match status" value="2"/>
</dbReference>
<dbReference type="AlphaFoldDB" id="A0A1E3H643"/>
<dbReference type="GO" id="GO:0008168">
    <property type="term" value="F:methyltransferase activity"/>
    <property type="evidence" value="ECO:0007669"/>
    <property type="project" value="UniProtKB-KW"/>
</dbReference>
<dbReference type="InterPro" id="IPR009057">
    <property type="entry name" value="Homeodomain-like_sf"/>
</dbReference>
<keyword evidence="6" id="KW-0489">Methyltransferase</keyword>
<feature type="compositionally biased region" description="Basic and acidic residues" evidence="4">
    <location>
        <begin position="377"/>
        <end position="414"/>
    </location>
</feature>
<dbReference type="Gene3D" id="1.10.10.60">
    <property type="entry name" value="Homeodomain-like"/>
    <property type="match status" value="2"/>
</dbReference>
<dbReference type="PROSITE" id="PS01124">
    <property type="entry name" value="HTH_ARAC_FAMILY_2"/>
    <property type="match status" value="1"/>
</dbReference>
<evidence type="ECO:0000256" key="4">
    <source>
        <dbReference type="SAM" id="MobiDB-lite"/>
    </source>
</evidence>
<dbReference type="GO" id="GO:0003700">
    <property type="term" value="F:DNA-binding transcription factor activity"/>
    <property type="evidence" value="ECO:0007669"/>
    <property type="project" value="InterPro"/>
</dbReference>
<keyword evidence="7" id="KW-1185">Reference proteome</keyword>
<dbReference type="InterPro" id="IPR018060">
    <property type="entry name" value="HTH_AraC"/>
</dbReference>
<dbReference type="Proteomes" id="UP000094622">
    <property type="component" value="Unassembled WGS sequence"/>
</dbReference>
<organism evidence="6 7">
    <name type="scientific">Methylobrevis pamukkalensis</name>
    <dbReference type="NCBI Taxonomy" id="1439726"/>
    <lineage>
        <taxon>Bacteria</taxon>
        <taxon>Pseudomonadati</taxon>
        <taxon>Pseudomonadota</taxon>
        <taxon>Alphaproteobacteria</taxon>
        <taxon>Hyphomicrobiales</taxon>
        <taxon>Pleomorphomonadaceae</taxon>
        <taxon>Methylobrevis</taxon>
    </lineage>
</organism>
<dbReference type="SUPFAM" id="SSF51182">
    <property type="entry name" value="RmlC-like cupins"/>
    <property type="match status" value="1"/>
</dbReference>
<keyword evidence="6" id="KW-0808">Transferase</keyword>
<dbReference type="PROSITE" id="PS00041">
    <property type="entry name" value="HTH_ARAC_FAMILY_1"/>
    <property type="match status" value="1"/>
</dbReference>
<gene>
    <name evidence="6" type="primary">adaA</name>
    <name evidence="6" type="ORF">A6302_01381</name>
</gene>
<name>A0A1E3H643_9HYPH</name>
<dbReference type="InterPro" id="IPR011051">
    <property type="entry name" value="RmlC_Cupin_sf"/>
</dbReference>
<comment type="caution">
    <text evidence="6">The sequence shown here is derived from an EMBL/GenBank/DDBJ whole genome shotgun (WGS) entry which is preliminary data.</text>
</comment>
<dbReference type="GO" id="GO:0043565">
    <property type="term" value="F:sequence-specific DNA binding"/>
    <property type="evidence" value="ECO:0007669"/>
    <property type="project" value="InterPro"/>
</dbReference>
<dbReference type="PATRIC" id="fig|1439726.3.peg.1449"/>
<feature type="domain" description="HTH araC/xylS-type" evidence="5">
    <location>
        <begin position="191"/>
        <end position="289"/>
    </location>
</feature>
<evidence type="ECO:0000259" key="5">
    <source>
        <dbReference type="PROSITE" id="PS01124"/>
    </source>
</evidence>
<dbReference type="EC" id="2.1.1.-" evidence="6"/>
<evidence type="ECO:0000256" key="1">
    <source>
        <dbReference type="ARBA" id="ARBA00023015"/>
    </source>
</evidence>
<dbReference type="GO" id="GO:0032259">
    <property type="term" value="P:methylation"/>
    <property type="evidence" value="ECO:0007669"/>
    <property type="project" value="UniProtKB-KW"/>
</dbReference>
<dbReference type="CDD" id="cd06976">
    <property type="entry name" value="cupin_MtlR-like_N"/>
    <property type="match status" value="1"/>
</dbReference>
<dbReference type="InterPro" id="IPR018062">
    <property type="entry name" value="HTH_AraC-typ_CS"/>
</dbReference>
<evidence type="ECO:0000313" key="7">
    <source>
        <dbReference type="Proteomes" id="UP000094622"/>
    </source>
</evidence>
<dbReference type="PANTHER" id="PTHR46796">
    <property type="entry name" value="HTH-TYPE TRANSCRIPTIONAL ACTIVATOR RHAS-RELATED"/>
    <property type="match status" value="1"/>
</dbReference>
<keyword evidence="2" id="KW-0238">DNA-binding</keyword>
<keyword evidence="3" id="KW-0804">Transcription</keyword>
<evidence type="ECO:0000256" key="2">
    <source>
        <dbReference type="ARBA" id="ARBA00023125"/>
    </source>
</evidence>
<proteinExistence type="predicted"/>